<name>A0A6J1D9N9_MOMCH</name>
<dbReference type="KEGG" id="mcha:111018918"/>
<evidence type="ECO:0000256" key="1">
    <source>
        <dbReference type="ARBA" id="ARBA00022737"/>
    </source>
</evidence>
<dbReference type="InterPro" id="IPR041118">
    <property type="entry name" value="Rx_N"/>
</dbReference>
<dbReference type="GO" id="GO:0000166">
    <property type="term" value="F:nucleotide binding"/>
    <property type="evidence" value="ECO:0007669"/>
    <property type="project" value="UniProtKB-KW"/>
</dbReference>
<sequence>MAEFLLTFAVEEVLKKVVKVAAEQIGLAWGLEKDLEELREWLLKTEAFLRDINKRKLHSDSVRLWVDKLQDLVHEAEDLLDELLYEDLRRKVQTAKMKKDLKRVAKLQKLDL</sequence>
<organism evidence="5 6">
    <name type="scientific">Momordica charantia</name>
    <name type="common">Bitter gourd</name>
    <name type="synonym">Balsam pear</name>
    <dbReference type="NCBI Taxonomy" id="3673"/>
    <lineage>
        <taxon>Eukaryota</taxon>
        <taxon>Viridiplantae</taxon>
        <taxon>Streptophyta</taxon>
        <taxon>Embryophyta</taxon>
        <taxon>Tracheophyta</taxon>
        <taxon>Spermatophyta</taxon>
        <taxon>Magnoliopsida</taxon>
        <taxon>eudicotyledons</taxon>
        <taxon>Gunneridae</taxon>
        <taxon>Pentapetalae</taxon>
        <taxon>rosids</taxon>
        <taxon>fabids</taxon>
        <taxon>Cucurbitales</taxon>
        <taxon>Cucurbitaceae</taxon>
        <taxon>Momordiceae</taxon>
        <taxon>Momordica</taxon>
    </lineage>
</organism>
<evidence type="ECO:0000313" key="5">
    <source>
        <dbReference type="Proteomes" id="UP000504603"/>
    </source>
</evidence>
<dbReference type="Pfam" id="PF18052">
    <property type="entry name" value="Rx_N"/>
    <property type="match status" value="1"/>
</dbReference>
<keyword evidence="3" id="KW-0611">Plant defense</keyword>
<dbReference type="OrthoDB" id="1933539at2759"/>
<gene>
    <name evidence="6" type="primary">LOC111018918</name>
</gene>
<accession>A0A6J1D9N9</accession>
<evidence type="ECO:0000256" key="2">
    <source>
        <dbReference type="ARBA" id="ARBA00022741"/>
    </source>
</evidence>
<evidence type="ECO:0000313" key="6">
    <source>
        <dbReference type="RefSeq" id="XP_022150870.1"/>
    </source>
</evidence>
<keyword evidence="5" id="KW-1185">Reference proteome</keyword>
<dbReference type="GO" id="GO:0006952">
    <property type="term" value="P:defense response"/>
    <property type="evidence" value="ECO:0007669"/>
    <property type="project" value="UniProtKB-KW"/>
</dbReference>
<dbReference type="RefSeq" id="XP_022150870.1">
    <property type="nucleotide sequence ID" value="XM_022295178.1"/>
</dbReference>
<dbReference type="Gene3D" id="1.20.5.4130">
    <property type="match status" value="1"/>
</dbReference>
<dbReference type="AlphaFoldDB" id="A0A6J1D9N9"/>
<dbReference type="GeneID" id="111018918"/>
<feature type="domain" description="Disease resistance N-terminal" evidence="4">
    <location>
        <begin position="9"/>
        <end position="97"/>
    </location>
</feature>
<reference evidence="6" key="1">
    <citation type="submission" date="2025-08" db="UniProtKB">
        <authorList>
            <consortium name="RefSeq"/>
        </authorList>
    </citation>
    <scope>IDENTIFICATION</scope>
    <source>
        <strain evidence="6">OHB3-1</strain>
    </source>
</reference>
<protein>
    <submittedName>
        <fullName evidence="6">Disease resistance protein At1g50180</fullName>
    </submittedName>
</protein>
<evidence type="ECO:0000259" key="4">
    <source>
        <dbReference type="Pfam" id="PF18052"/>
    </source>
</evidence>
<dbReference type="Proteomes" id="UP000504603">
    <property type="component" value="Unplaced"/>
</dbReference>
<keyword evidence="1" id="KW-0677">Repeat</keyword>
<evidence type="ECO:0000256" key="3">
    <source>
        <dbReference type="ARBA" id="ARBA00022821"/>
    </source>
</evidence>
<proteinExistence type="predicted"/>
<keyword evidence="2" id="KW-0547">Nucleotide-binding</keyword>